<dbReference type="InterPro" id="IPR008144">
    <property type="entry name" value="Guanylate_kin-like_dom"/>
</dbReference>
<dbReference type="GO" id="GO:0016301">
    <property type="term" value="F:kinase activity"/>
    <property type="evidence" value="ECO:0007669"/>
    <property type="project" value="UniProtKB-KW"/>
</dbReference>
<evidence type="ECO:0000256" key="1">
    <source>
        <dbReference type="ARBA" id="ARBA00003531"/>
    </source>
</evidence>
<reference evidence="7 8" key="1">
    <citation type="journal article" date="2021" name="Int. J. Syst. Evol. Microbiol.">
        <title>Lentilactobacillus fungorum sp. nov., isolated from spent mushroom substrates.</title>
        <authorList>
            <person name="Tohno M."/>
            <person name="Tanizawa Y."/>
            <person name="Kojima Y."/>
            <person name="Sakamoto M."/>
            <person name="Ohkuma M."/>
            <person name="Kobayashi H."/>
        </authorList>
    </citation>
    <scope>NUCLEOTIDE SEQUENCE [LARGE SCALE GENOMIC DNA]</scope>
    <source>
        <strain evidence="7 8">YK48G</strain>
    </source>
</reference>
<dbReference type="Gene3D" id="3.40.50.300">
    <property type="entry name" value="P-loop containing nucleotide triphosphate hydrolases"/>
    <property type="match status" value="1"/>
</dbReference>
<keyword evidence="4 7" id="KW-0418">Kinase</keyword>
<evidence type="ECO:0000313" key="8">
    <source>
        <dbReference type="Proteomes" id="UP000604765"/>
    </source>
</evidence>
<evidence type="ECO:0000256" key="4">
    <source>
        <dbReference type="ARBA" id="ARBA00022777"/>
    </source>
</evidence>
<evidence type="ECO:0000259" key="6">
    <source>
        <dbReference type="PROSITE" id="PS50052"/>
    </source>
</evidence>
<dbReference type="SUPFAM" id="SSF52540">
    <property type="entry name" value="P-loop containing nucleoside triphosphate hydrolases"/>
    <property type="match status" value="1"/>
</dbReference>
<organism evidence="7 8">
    <name type="scientific">Lentilactobacillus fungorum</name>
    <dbReference type="NCBI Taxonomy" id="2201250"/>
    <lineage>
        <taxon>Bacteria</taxon>
        <taxon>Bacillati</taxon>
        <taxon>Bacillota</taxon>
        <taxon>Bacilli</taxon>
        <taxon>Lactobacillales</taxon>
        <taxon>Lactobacillaceae</taxon>
        <taxon>Lentilactobacillus</taxon>
    </lineage>
</organism>
<dbReference type="CDD" id="cd00071">
    <property type="entry name" value="GMPK"/>
    <property type="match status" value="1"/>
</dbReference>
<dbReference type="Proteomes" id="UP000604765">
    <property type="component" value="Unassembled WGS sequence"/>
</dbReference>
<dbReference type="SMART" id="SM00072">
    <property type="entry name" value="GuKc"/>
    <property type="match status" value="1"/>
</dbReference>
<comment type="function">
    <text evidence="1">Essential for recycling GMP and indirectly, cGMP.</text>
</comment>
<keyword evidence="8" id="KW-1185">Reference proteome</keyword>
<dbReference type="RefSeq" id="WP_203630530.1">
    <property type="nucleotide sequence ID" value="NZ_BNJR01000016.1"/>
</dbReference>
<dbReference type="InterPro" id="IPR027417">
    <property type="entry name" value="P-loop_NTPase"/>
</dbReference>
<dbReference type="PANTHER" id="PTHR23117:SF13">
    <property type="entry name" value="GUANYLATE KINASE"/>
    <property type="match status" value="1"/>
</dbReference>
<dbReference type="InterPro" id="IPR008145">
    <property type="entry name" value="GK/Ca_channel_bsu"/>
</dbReference>
<keyword evidence="3" id="KW-0808">Transferase</keyword>
<sequence>MTNRIFVITGAAGSGKTTVRNYLHDKFHMTQVITHTTRKPRENERDGVDYYFETQESFPKNHYLESVVYAGNRYGSSYEGLQTAWKKSPFACIVLDTAGAITYKHQLGDQAVVIYLKVGDVYELQKRMATRGDNSALVTERIHSKEYLRDLEMPEELAGQAYEIVNTDWQKTKRKVDKVVTQYLV</sequence>
<proteinExistence type="inferred from homology"/>
<feature type="domain" description="Guanylate kinase-like" evidence="6">
    <location>
        <begin position="3"/>
        <end position="181"/>
    </location>
</feature>
<dbReference type="Pfam" id="PF00625">
    <property type="entry name" value="Guanylate_kin"/>
    <property type="match status" value="1"/>
</dbReference>
<accession>A0ABQ3W1F8</accession>
<protein>
    <submittedName>
        <fullName evidence="7">Guanylate kinase</fullName>
    </submittedName>
</protein>
<comment type="similarity">
    <text evidence="2">Belongs to the guanylate kinase family.</text>
</comment>
<dbReference type="PANTHER" id="PTHR23117">
    <property type="entry name" value="GUANYLATE KINASE-RELATED"/>
    <property type="match status" value="1"/>
</dbReference>
<evidence type="ECO:0000313" key="7">
    <source>
        <dbReference type="EMBL" id="GHP14541.1"/>
    </source>
</evidence>
<dbReference type="PROSITE" id="PS50052">
    <property type="entry name" value="GUANYLATE_KINASE_2"/>
    <property type="match status" value="1"/>
</dbReference>
<evidence type="ECO:0000256" key="2">
    <source>
        <dbReference type="ARBA" id="ARBA00005790"/>
    </source>
</evidence>
<comment type="catalytic activity">
    <reaction evidence="5">
        <text>GMP + ATP = GDP + ADP</text>
        <dbReference type="Rhea" id="RHEA:20780"/>
        <dbReference type="ChEBI" id="CHEBI:30616"/>
        <dbReference type="ChEBI" id="CHEBI:58115"/>
        <dbReference type="ChEBI" id="CHEBI:58189"/>
        <dbReference type="ChEBI" id="CHEBI:456216"/>
        <dbReference type="EC" id="2.7.4.8"/>
    </reaction>
</comment>
<comment type="caution">
    <text evidence="7">The sequence shown here is derived from an EMBL/GenBank/DDBJ whole genome shotgun (WGS) entry which is preliminary data.</text>
</comment>
<name>A0ABQ3W1F8_9LACO</name>
<dbReference type="EMBL" id="BNJR01000016">
    <property type="protein sequence ID" value="GHP14541.1"/>
    <property type="molecule type" value="Genomic_DNA"/>
</dbReference>
<gene>
    <name evidence="7" type="primary">gmk2</name>
    <name evidence="7" type="ORF">YK48G_19660</name>
</gene>
<evidence type="ECO:0000256" key="3">
    <source>
        <dbReference type="ARBA" id="ARBA00022679"/>
    </source>
</evidence>
<evidence type="ECO:0000256" key="5">
    <source>
        <dbReference type="ARBA" id="ARBA00048594"/>
    </source>
</evidence>